<evidence type="ECO:0000256" key="1">
    <source>
        <dbReference type="SAM" id="MobiDB-lite"/>
    </source>
</evidence>
<evidence type="ECO:0000313" key="3">
    <source>
        <dbReference type="Proteomes" id="UP000271889"/>
    </source>
</evidence>
<dbReference type="EMBL" id="UYRV01000642">
    <property type="protein sequence ID" value="VDK45114.1"/>
    <property type="molecule type" value="Genomic_DNA"/>
</dbReference>
<dbReference type="OrthoDB" id="6141102at2759"/>
<reference evidence="2 3" key="1">
    <citation type="submission" date="2018-11" db="EMBL/GenBank/DDBJ databases">
        <authorList>
            <consortium name="Pathogen Informatics"/>
        </authorList>
    </citation>
    <scope>NUCLEOTIDE SEQUENCE [LARGE SCALE GENOMIC DNA]</scope>
</reference>
<dbReference type="AlphaFoldDB" id="A0A3P6RKJ7"/>
<protein>
    <submittedName>
        <fullName evidence="2">Uncharacterized protein</fullName>
    </submittedName>
</protein>
<accession>A0A3P6RKJ7</accession>
<dbReference type="Proteomes" id="UP000271889">
    <property type="component" value="Unassembled WGS sequence"/>
</dbReference>
<gene>
    <name evidence="2" type="ORF">CGOC_LOCUS457</name>
</gene>
<sequence length="425" mass="47693">MEVYNKVIKEYDDRIIKEEAPAFAKNISQLPLRRYHTYDDSTPVPLNLEPDDLSEFITHFKVSWTTDCRLANAQKCGVRFLPALELRPRTAYWVHTECNIRADEEHRLSHIPFVSEDHDDKQFCAELRKLYDEGIHGADRGCDKYINDYIMFQMLEILKYDWEDRPNSEKIMDHIYYAIFKLFPNKLSHRQLVTARGDLEERFAPGPYDEEVKPFKRRQGERAPRPTPCGPNCHLLDTAEHQATTANGKGGASPVPSSPRNRKSQTNGIPQTPPSARNGKVAPFSNPTLMNILVSLLAGEKTSICIITAEMKMICEDIGAEPKTCREIYQLASQLAQANPSLTPEQKKVSIKDKHRSFRSFTWADGKGQGAGSVVNSADARKIAECGFLDVVVHQVTAVPSNVNAILLGGNAIQICANPASVVSI</sequence>
<feature type="region of interest" description="Disordered" evidence="1">
    <location>
        <begin position="203"/>
        <end position="282"/>
    </location>
</feature>
<organism evidence="2 3">
    <name type="scientific">Cylicostephanus goldi</name>
    <name type="common">Nematode worm</name>
    <dbReference type="NCBI Taxonomy" id="71465"/>
    <lineage>
        <taxon>Eukaryota</taxon>
        <taxon>Metazoa</taxon>
        <taxon>Ecdysozoa</taxon>
        <taxon>Nematoda</taxon>
        <taxon>Chromadorea</taxon>
        <taxon>Rhabditida</taxon>
        <taxon>Rhabditina</taxon>
        <taxon>Rhabditomorpha</taxon>
        <taxon>Strongyloidea</taxon>
        <taxon>Strongylidae</taxon>
        <taxon>Cylicostephanus</taxon>
    </lineage>
</organism>
<keyword evidence="3" id="KW-1185">Reference proteome</keyword>
<evidence type="ECO:0000313" key="2">
    <source>
        <dbReference type="EMBL" id="VDK45114.1"/>
    </source>
</evidence>
<name>A0A3P6RKJ7_CYLGO</name>
<proteinExistence type="predicted"/>
<feature type="compositionally biased region" description="Basic and acidic residues" evidence="1">
    <location>
        <begin position="210"/>
        <end position="224"/>
    </location>
</feature>